<reference evidence="1" key="2">
    <citation type="journal article" date="2019" name="Curr. Biol.">
        <title>Chromatin organization in early land plants reveals an ancestral association between H3K27me3, transposons, and constitutive heterochromatin.</title>
        <authorList>
            <person name="Montgomery S.A."/>
            <person name="Tanizawa Y."/>
            <person name="Galik B."/>
            <person name="Wang N."/>
            <person name="Ito T."/>
            <person name="Mochizuki T."/>
            <person name="Akimcheva S."/>
            <person name="Bowman J."/>
            <person name="Cognat V."/>
            <person name="Drouard L."/>
            <person name="Ekker H."/>
            <person name="Houng S."/>
            <person name="Kohchi T."/>
            <person name="Lin S."/>
            <person name="Liu L.D."/>
            <person name="Nakamura Y."/>
            <person name="Valeeva L.R."/>
            <person name="Shakirov E.V."/>
            <person name="Shippen D.E."/>
            <person name="Wei W."/>
            <person name="Yagura M."/>
            <person name="Yamaoka S."/>
            <person name="Yamato K.T."/>
            <person name="Liu C."/>
            <person name="Berger F."/>
        </authorList>
    </citation>
    <scope>NUCLEOTIDE SEQUENCE [LARGE SCALE GENOMIC DNA]</scope>
    <source>
        <strain evidence="1">Tak-1</strain>
    </source>
</reference>
<dbReference type="AlphaFoldDB" id="A0A176WE56"/>
<dbReference type="GO" id="GO:0036396">
    <property type="term" value="C:RNA N6-methyladenosine methyltransferase complex"/>
    <property type="evidence" value="ECO:0007669"/>
    <property type="project" value="TreeGrafter"/>
</dbReference>
<dbReference type="PANTHER" id="PTHR23185:SF0">
    <property type="entry name" value="PROTEIN VIRILIZER HOMOLOG"/>
    <property type="match status" value="1"/>
</dbReference>
<accession>A0A176WE56</accession>
<gene>
    <name evidence="2" type="ORF">AXG93_3016s1260</name>
    <name evidence="1" type="ORF">Mp_7g03270</name>
</gene>
<name>A0A176WE56_MARPO</name>
<organism evidence="2 3">
    <name type="scientific">Marchantia polymorpha subsp. ruderalis</name>
    <dbReference type="NCBI Taxonomy" id="1480154"/>
    <lineage>
        <taxon>Eukaryota</taxon>
        <taxon>Viridiplantae</taxon>
        <taxon>Streptophyta</taxon>
        <taxon>Embryophyta</taxon>
        <taxon>Marchantiophyta</taxon>
        <taxon>Marchantiopsida</taxon>
        <taxon>Marchantiidae</taxon>
        <taxon>Marchantiales</taxon>
        <taxon>Marchantiaceae</taxon>
        <taxon>Marchantia</taxon>
    </lineage>
</organism>
<evidence type="ECO:0000313" key="4">
    <source>
        <dbReference type="Proteomes" id="UP001162541"/>
    </source>
</evidence>
<proteinExistence type="predicted"/>
<dbReference type="EMBL" id="AP019872">
    <property type="protein sequence ID" value="BBN16071.1"/>
    <property type="molecule type" value="Genomic_DNA"/>
</dbReference>
<dbReference type="PANTHER" id="PTHR23185">
    <property type="entry name" value="PROTEIN VIRILIZER HOMOLOG"/>
    <property type="match status" value="1"/>
</dbReference>
<evidence type="ECO:0000313" key="1">
    <source>
        <dbReference type="EMBL" id="BBN16071.1"/>
    </source>
</evidence>
<dbReference type="GO" id="GO:0003723">
    <property type="term" value="F:RNA binding"/>
    <property type="evidence" value="ECO:0007669"/>
    <property type="project" value="TreeGrafter"/>
</dbReference>
<sequence>MRHPGLSVLFAGTFRHHLPGDHVDEVRFDEPVIISAIEIMDLHAPEVYESLSVYDGSCPQDFPVDIFFRSGGDECFKRLSHPFLYYSSAPPLLDQDVEATEDDYGSYWNLEVAETDHLVLRGTHDCLTMILYGY</sequence>
<reference evidence="4" key="3">
    <citation type="journal article" date="2020" name="Curr. Biol.">
        <title>Chromatin organization in early land plants reveals an ancestral association between H3K27me3, transposons, and constitutive heterochromatin.</title>
        <authorList>
            <person name="Montgomery S.A."/>
            <person name="Tanizawa Y."/>
            <person name="Galik B."/>
            <person name="Wang N."/>
            <person name="Ito T."/>
            <person name="Mochizuki T."/>
            <person name="Akimcheva S."/>
            <person name="Bowman J.L."/>
            <person name="Cognat V."/>
            <person name="Marechal-Drouard L."/>
            <person name="Ekker H."/>
            <person name="Hong S.F."/>
            <person name="Kohchi T."/>
            <person name="Lin S.S."/>
            <person name="Liu L.D."/>
            <person name="Nakamura Y."/>
            <person name="Valeeva L.R."/>
            <person name="Shakirov E.V."/>
            <person name="Shippen D.E."/>
            <person name="Wei W.L."/>
            <person name="Yagura M."/>
            <person name="Yamaoka S."/>
            <person name="Yamato K.T."/>
            <person name="Liu C."/>
            <person name="Berger F."/>
        </authorList>
    </citation>
    <scope>NUCLEOTIDE SEQUENCE [LARGE SCALE GENOMIC DNA]</scope>
    <source>
        <strain evidence="4">Tak-1</strain>
    </source>
</reference>
<keyword evidence="3" id="KW-1185">Reference proteome</keyword>
<evidence type="ECO:0000313" key="2">
    <source>
        <dbReference type="EMBL" id="OAE30642.1"/>
    </source>
</evidence>
<dbReference type="EMBL" id="LVLJ01001283">
    <property type="protein sequence ID" value="OAE30642.1"/>
    <property type="molecule type" value="Genomic_DNA"/>
</dbReference>
<evidence type="ECO:0000313" key="3">
    <source>
        <dbReference type="Proteomes" id="UP000077202"/>
    </source>
</evidence>
<protein>
    <submittedName>
        <fullName evidence="2">Uncharacterized protein</fullName>
    </submittedName>
</protein>
<reference evidence="2 3" key="1">
    <citation type="submission" date="2016-03" db="EMBL/GenBank/DDBJ databases">
        <title>Mechanisms controlling the formation of the plant cell surface in tip-growing cells are functionally conserved among land plants.</title>
        <authorList>
            <person name="Honkanen S."/>
            <person name="Jones V.A."/>
            <person name="Morieri G."/>
            <person name="Champion C."/>
            <person name="Hetherington A.J."/>
            <person name="Kelly S."/>
            <person name="Saint-Marcoux D."/>
            <person name="Proust H."/>
            <person name="Prescott H."/>
            <person name="Dolan L."/>
        </authorList>
    </citation>
    <scope>NUCLEOTIDE SEQUENCE [LARGE SCALE GENOMIC DNA]</scope>
    <source>
        <strain evidence="3">cv. Tak-1 and cv. Tak-2</strain>
        <tissue evidence="2">Whole gametophyte</tissue>
    </source>
</reference>
<dbReference type="Proteomes" id="UP001162541">
    <property type="component" value="Chromosome 7"/>
</dbReference>
<dbReference type="Proteomes" id="UP000077202">
    <property type="component" value="Unassembled WGS sequence"/>
</dbReference>
<dbReference type="InterPro" id="IPR026736">
    <property type="entry name" value="Virilizer"/>
</dbReference>